<name>A0A2G4RCQ6_9PROT</name>
<proteinExistence type="predicted"/>
<keyword evidence="4" id="KW-1185">Reference proteome</keyword>
<evidence type="ECO:0000313" key="4">
    <source>
        <dbReference type="Proteomes" id="UP000228751"/>
    </source>
</evidence>
<evidence type="ECO:0000313" key="3">
    <source>
        <dbReference type="EMBL" id="PHY94361.1"/>
    </source>
</evidence>
<sequence>MDILGAIIALAVCVLILLNISTVFAFLFLIVKIVLVIGLLVLAGFLVFGFIEKPETKIPPPPSHKPARADDIPPQVLVDETPAGVQFEKPYFDAHEKGREGEEKVSRILQHMGWPTLHNVILEDERGLTQIDHLVKTPWGIVVIETKNYDGFISGTSTPGIWKQSFPTSSGIVYRPFMDPVRQNYRHVCAVKYLTGIENVQSVVVFAGRAHTSPFVHHQVVRLKKLEYFLHNRPEDFTYISTHELENAWYILQKAHIANNGRAQEHLDQLRQRFS</sequence>
<dbReference type="OrthoDB" id="5782056at2"/>
<organism evidence="3 4">
    <name type="scientific">Acetobacter pomorum</name>
    <dbReference type="NCBI Taxonomy" id="65959"/>
    <lineage>
        <taxon>Bacteria</taxon>
        <taxon>Pseudomonadati</taxon>
        <taxon>Pseudomonadota</taxon>
        <taxon>Alphaproteobacteria</taxon>
        <taxon>Acetobacterales</taxon>
        <taxon>Acetobacteraceae</taxon>
        <taxon>Acetobacter</taxon>
    </lineage>
</organism>
<dbReference type="RefSeq" id="WP_099541027.1">
    <property type="nucleotide sequence ID" value="NZ_PEBQ01000093.1"/>
</dbReference>
<gene>
    <name evidence="3" type="ORF">CSR02_06870</name>
</gene>
<dbReference type="GO" id="GO:0016853">
    <property type="term" value="F:isomerase activity"/>
    <property type="evidence" value="ECO:0007669"/>
    <property type="project" value="UniProtKB-KW"/>
</dbReference>
<keyword evidence="1" id="KW-0812">Transmembrane</keyword>
<dbReference type="EMBL" id="PEBQ01000093">
    <property type="protein sequence ID" value="PHY94361.1"/>
    <property type="molecule type" value="Genomic_DNA"/>
</dbReference>
<feature type="transmembrane region" description="Helical" evidence="1">
    <location>
        <begin position="33"/>
        <end position="51"/>
    </location>
</feature>
<keyword evidence="1" id="KW-1133">Transmembrane helix</keyword>
<comment type="caution">
    <text evidence="3">The sequence shown here is derived from an EMBL/GenBank/DDBJ whole genome shotgun (WGS) entry which is preliminary data.</text>
</comment>
<protein>
    <submittedName>
        <fullName evidence="3">DNA topoisomerase I</fullName>
    </submittedName>
</protein>
<accession>A0A2G4RCQ6</accession>
<evidence type="ECO:0000259" key="2">
    <source>
        <dbReference type="PROSITE" id="PS50965"/>
    </source>
</evidence>
<keyword evidence="1" id="KW-0472">Membrane</keyword>
<keyword evidence="3" id="KW-0413">Isomerase</keyword>
<dbReference type="Pfam" id="PF08378">
    <property type="entry name" value="NERD"/>
    <property type="match status" value="1"/>
</dbReference>
<evidence type="ECO:0000256" key="1">
    <source>
        <dbReference type="SAM" id="Phobius"/>
    </source>
</evidence>
<dbReference type="InterPro" id="IPR011528">
    <property type="entry name" value="NERD"/>
</dbReference>
<feature type="domain" description="NERD" evidence="2">
    <location>
        <begin position="97"/>
        <end position="214"/>
    </location>
</feature>
<dbReference type="AlphaFoldDB" id="A0A2G4RCQ6"/>
<dbReference type="Proteomes" id="UP000228751">
    <property type="component" value="Unassembled WGS sequence"/>
</dbReference>
<dbReference type="PROSITE" id="PS50965">
    <property type="entry name" value="NERD"/>
    <property type="match status" value="1"/>
</dbReference>
<reference evidence="3 4" key="1">
    <citation type="submission" date="2017-10" db="EMBL/GenBank/DDBJ databases">
        <title>Genomic analysis of the genus Acetobacter.</title>
        <authorList>
            <person name="Kim K.H."/>
            <person name="Chun B.H."/>
            <person name="Son A.R."/>
            <person name="Jeon C.O."/>
        </authorList>
    </citation>
    <scope>NUCLEOTIDE SEQUENCE [LARGE SCALE GENOMIC DNA]</scope>
    <source>
        <strain evidence="3 4">LHT 2458</strain>
    </source>
</reference>
<feature type="transmembrane region" description="Helical" evidence="1">
    <location>
        <begin position="6"/>
        <end position="28"/>
    </location>
</feature>